<sequence>MAKKPPEYTASSTDTCKVNVKIGFGGDANWQGHLNGAAHSKNSIKPNSIK</sequence>
<dbReference type="AlphaFoldDB" id="A0A0C9Y3Z4"/>
<reference evidence="2" key="2">
    <citation type="submission" date="2015-01" db="EMBL/GenBank/DDBJ databases">
        <title>Evolutionary Origins and Diversification of the Mycorrhizal Mutualists.</title>
        <authorList>
            <consortium name="DOE Joint Genome Institute"/>
            <consortium name="Mycorrhizal Genomics Consortium"/>
            <person name="Kohler A."/>
            <person name="Kuo A."/>
            <person name="Nagy L.G."/>
            <person name="Floudas D."/>
            <person name="Copeland A."/>
            <person name="Barry K.W."/>
            <person name="Cichocki N."/>
            <person name="Veneault-Fourrey C."/>
            <person name="LaButti K."/>
            <person name="Lindquist E.A."/>
            <person name="Lipzen A."/>
            <person name="Lundell T."/>
            <person name="Morin E."/>
            <person name="Murat C."/>
            <person name="Riley R."/>
            <person name="Ohm R."/>
            <person name="Sun H."/>
            <person name="Tunlid A."/>
            <person name="Henrissat B."/>
            <person name="Grigoriev I.V."/>
            <person name="Hibbett D.S."/>
            <person name="Martin F."/>
        </authorList>
    </citation>
    <scope>NUCLEOTIDE SEQUENCE [LARGE SCALE GENOMIC DNA]</scope>
    <source>
        <strain evidence="2">LaAM-08-1</strain>
    </source>
</reference>
<gene>
    <name evidence="1" type="ORF">K443DRAFT_1273</name>
</gene>
<evidence type="ECO:0000313" key="1">
    <source>
        <dbReference type="EMBL" id="KIK08619.1"/>
    </source>
</evidence>
<evidence type="ECO:0000313" key="2">
    <source>
        <dbReference type="Proteomes" id="UP000054477"/>
    </source>
</evidence>
<organism evidence="1 2">
    <name type="scientific">Laccaria amethystina LaAM-08-1</name>
    <dbReference type="NCBI Taxonomy" id="1095629"/>
    <lineage>
        <taxon>Eukaryota</taxon>
        <taxon>Fungi</taxon>
        <taxon>Dikarya</taxon>
        <taxon>Basidiomycota</taxon>
        <taxon>Agaricomycotina</taxon>
        <taxon>Agaricomycetes</taxon>
        <taxon>Agaricomycetidae</taxon>
        <taxon>Agaricales</taxon>
        <taxon>Agaricineae</taxon>
        <taxon>Hydnangiaceae</taxon>
        <taxon>Laccaria</taxon>
    </lineage>
</organism>
<dbReference type="Proteomes" id="UP000054477">
    <property type="component" value="Unassembled WGS sequence"/>
</dbReference>
<keyword evidence="2" id="KW-1185">Reference proteome</keyword>
<protein>
    <submittedName>
        <fullName evidence="1">Uncharacterized protein</fullName>
    </submittedName>
</protein>
<name>A0A0C9Y3Z4_9AGAR</name>
<dbReference type="EMBL" id="KN838541">
    <property type="protein sequence ID" value="KIK08619.1"/>
    <property type="molecule type" value="Genomic_DNA"/>
</dbReference>
<reference evidence="1 2" key="1">
    <citation type="submission" date="2014-04" db="EMBL/GenBank/DDBJ databases">
        <authorList>
            <consortium name="DOE Joint Genome Institute"/>
            <person name="Kuo A."/>
            <person name="Kohler A."/>
            <person name="Nagy L.G."/>
            <person name="Floudas D."/>
            <person name="Copeland A."/>
            <person name="Barry K.W."/>
            <person name="Cichocki N."/>
            <person name="Veneault-Fourrey C."/>
            <person name="LaButti K."/>
            <person name="Lindquist E.A."/>
            <person name="Lipzen A."/>
            <person name="Lundell T."/>
            <person name="Morin E."/>
            <person name="Murat C."/>
            <person name="Sun H."/>
            <person name="Tunlid A."/>
            <person name="Henrissat B."/>
            <person name="Grigoriev I.V."/>
            <person name="Hibbett D.S."/>
            <person name="Martin F."/>
            <person name="Nordberg H.P."/>
            <person name="Cantor M.N."/>
            <person name="Hua S.X."/>
        </authorList>
    </citation>
    <scope>NUCLEOTIDE SEQUENCE [LARGE SCALE GENOMIC DNA]</scope>
    <source>
        <strain evidence="1 2">LaAM-08-1</strain>
    </source>
</reference>
<dbReference type="HOGENOM" id="CLU_3125278_0_0_1"/>
<dbReference type="OrthoDB" id="3059787at2759"/>
<accession>A0A0C9Y3Z4</accession>
<proteinExistence type="predicted"/>